<evidence type="ECO:0000256" key="2">
    <source>
        <dbReference type="ARBA" id="ARBA00022448"/>
    </source>
</evidence>
<dbReference type="Pfam" id="PF25539">
    <property type="entry name" value="Bestrophin_2"/>
    <property type="match status" value="1"/>
</dbReference>
<evidence type="ECO:0000313" key="9">
    <source>
        <dbReference type="EMBL" id="CAD8695294.1"/>
    </source>
</evidence>
<sequence>MLKSVEALRPGGRCCHRLASLAAPAVSRSINRRTPLHVRALIARGSEECGGHGTVFTFGRWAMHRDAQHRYQRHIANLLTSRTWLNLTPPLTGLTVVAGIQCLYQELVVRDLLPGYFPLLQMSDGPFELTSFALSLLLVFRTDSSYGRWLEAMNTWSTVKDVSKDIVRMVSCWVEDPKARAFLLRWTIAFSKCLKVSVREKGDYAAELNGVLLPAERAKLASSTSPGPTQFALAVLSSAVTRSVDSEVRADKLLSAIARLGSAISACDKLLKYPIPLAYTRHTSRFMIIWLCFLPLSLWDDCGWGVLPIEALVSFLLLGIEEIGVQIEEPFRRLPLDDLCADIERDIGALAGSRDQVEGLVDAALGPAPAGSSEHASSPGSHSSAHGHSNGVHSSLLHRRPATLDLEVAGMMEASSSTDLSTTVPDIAIASPDSTRAGISMMGRNKSA</sequence>
<name>A0A7S0S479_9CHLO</name>
<keyword evidence="6" id="KW-0406">Ion transport</keyword>
<evidence type="ECO:0000256" key="4">
    <source>
        <dbReference type="ARBA" id="ARBA00022692"/>
    </source>
</evidence>
<keyword evidence="4" id="KW-0812">Transmembrane</keyword>
<dbReference type="GO" id="GO:0005886">
    <property type="term" value="C:plasma membrane"/>
    <property type="evidence" value="ECO:0007669"/>
    <property type="project" value="UniProtKB-SubCell"/>
</dbReference>
<keyword evidence="7" id="KW-0472">Membrane</keyword>
<evidence type="ECO:0000256" key="3">
    <source>
        <dbReference type="ARBA" id="ARBA00022475"/>
    </source>
</evidence>
<gene>
    <name evidence="9" type="ORF">CLEI1391_LOCUS19480</name>
</gene>
<keyword evidence="5" id="KW-1133">Transmembrane helix</keyword>
<comment type="subcellular location">
    <subcellularLocation>
        <location evidence="1">Cell membrane</location>
        <topology evidence="1">Multi-pass membrane protein</topology>
    </subcellularLocation>
</comment>
<evidence type="ECO:0000256" key="6">
    <source>
        <dbReference type="ARBA" id="ARBA00023065"/>
    </source>
</evidence>
<dbReference type="InterPro" id="IPR044669">
    <property type="entry name" value="YneE/VCCN1/2-like"/>
</dbReference>
<dbReference type="GO" id="GO:0005254">
    <property type="term" value="F:chloride channel activity"/>
    <property type="evidence" value="ECO:0007669"/>
    <property type="project" value="InterPro"/>
</dbReference>
<evidence type="ECO:0000256" key="5">
    <source>
        <dbReference type="ARBA" id="ARBA00022989"/>
    </source>
</evidence>
<dbReference type="PANTHER" id="PTHR33281">
    <property type="entry name" value="UPF0187 PROTEIN YNEE"/>
    <property type="match status" value="1"/>
</dbReference>
<dbReference type="PANTHER" id="PTHR33281:SF19">
    <property type="entry name" value="VOLTAGE-DEPENDENT ANION CHANNEL-FORMING PROTEIN YNEE"/>
    <property type="match status" value="1"/>
</dbReference>
<accession>A0A7S0S479</accession>
<dbReference type="AlphaFoldDB" id="A0A7S0S479"/>
<keyword evidence="2" id="KW-0813">Transport</keyword>
<dbReference type="EMBL" id="HBFB01034683">
    <property type="protein sequence ID" value="CAD8695294.1"/>
    <property type="molecule type" value="Transcribed_RNA"/>
</dbReference>
<evidence type="ECO:0000256" key="7">
    <source>
        <dbReference type="ARBA" id="ARBA00023136"/>
    </source>
</evidence>
<evidence type="ECO:0008006" key="10">
    <source>
        <dbReference type="Google" id="ProtNLM"/>
    </source>
</evidence>
<organism evidence="9">
    <name type="scientific">Chlamydomonas leiostraca</name>
    <dbReference type="NCBI Taxonomy" id="1034604"/>
    <lineage>
        <taxon>Eukaryota</taxon>
        <taxon>Viridiplantae</taxon>
        <taxon>Chlorophyta</taxon>
        <taxon>core chlorophytes</taxon>
        <taxon>Chlorophyceae</taxon>
        <taxon>CS clade</taxon>
        <taxon>Chlamydomonadales</taxon>
        <taxon>Chlamydomonadaceae</taxon>
        <taxon>Chlamydomonas</taxon>
    </lineage>
</organism>
<feature type="region of interest" description="Disordered" evidence="8">
    <location>
        <begin position="367"/>
        <end position="394"/>
    </location>
</feature>
<reference evidence="9" key="1">
    <citation type="submission" date="2021-01" db="EMBL/GenBank/DDBJ databases">
        <authorList>
            <person name="Corre E."/>
            <person name="Pelletier E."/>
            <person name="Niang G."/>
            <person name="Scheremetjew M."/>
            <person name="Finn R."/>
            <person name="Kale V."/>
            <person name="Holt S."/>
            <person name="Cochrane G."/>
            <person name="Meng A."/>
            <person name="Brown T."/>
            <person name="Cohen L."/>
        </authorList>
    </citation>
    <scope>NUCLEOTIDE SEQUENCE</scope>
    <source>
        <strain evidence="9">SAG 11-49</strain>
    </source>
</reference>
<proteinExistence type="predicted"/>
<evidence type="ECO:0000256" key="1">
    <source>
        <dbReference type="ARBA" id="ARBA00004651"/>
    </source>
</evidence>
<protein>
    <recommendedName>
        <fullName evidence="10">Bestrophin homolog</fullName>
    </recommendedName>
</protein>
<evidence type="ECO:0000256" key="8">
    <source>
        <dbReference type="SAM" id="MobiDB-lite"/>
    </source>
</evidence>
<keyword evidence="3" id="KW-1003">Cell membrane</keyword>